<proteinExistence type="inferred from homology"/>
<evidence type="ECO:0000256" key="3">
    <source>
        <dbReference type="ARBA" id="ARBA00022801"/>
    </source>
</evidence>
<dbReference type="Gene3D" id="3.40.50.200">
    <property type="entry name" value="Peptidase S8/S53 domain"/>
    <property type="match status" value="2"/>
</dbReference>
<dbReference type="PROSITE" id="PS00137">
    <property type="entry name" value="SUBTILASE_HIS"/>
    <property type="match status" value="1"/>
</dbReference>
<dbReference type="InterPro" id="IPR034080">
    <property type="entry name" value="Protease_P7-like_dom"/>
</dbReference>
<accession>A0A173MLN0</accession>
<dbReference type="SUPFAM" id="SSF52743">
    <property type="entry name" value="Subtilisin-like"/>
    <property type="match status" value="1"/>
</dbReference>
<dbReference type="STRING" id="477680.SAMN05421788_112176"/>
<dbReference type="EMBL" id="FTOR01000012">
    <property type="protein sequence ID" value="SIT33464.1"/>
    <property type="molecule type" value="Genomic_DNA"/>
</dbReference>
<dbReference type="CDD" id="cd07483">
    <property type="entry name" value="Peptidases_S8_Subtilisin_Novo-like"/>
    <property type="match status" value="1"/>
</dbReference>
<dbReference type="PANTHER" id="PTHR43806:SF11">
    <property type="entry name" value="CEREVISIN-RELATED"/>
    <property type="match status" value="1"/>
</dbReference>
<evidence type="ECO:0000256" key="2">
    <source>
        <dbReference type="ARBA" id="ARBA00022670"/>
    </source>
</evidence>
<feature type="signal peptide" evidence="7">
    <location>
        <begin position="1"/>
        <end position="19"/>
    </location>
</feature>
<evidence type="ECO:0000313" key="9">
    <source>
        <dbReference type="EMBL" id="SIT33464.1"/>
    </source>
</evidence>
<evidence type="ECO:0000256" key="7">
    <source>
        <dbReference type="SAM" id="SignalP"/>
    </source>
</evidence>
<organism evidence="9 10">
    <name type="scientific">Filimonas lacunae</name>
    <dbReference type="NCBI Taxonomy" id="477680"/>
    <lineage>
        <taxon>Bacteria</taxon>
        <taxon>Pseudomonadati</taxon>
        <taxon>Bacteroidota</taxon>
        <taxon>Chitinophagia</taxon>
        <taxon>Chitinophagales</taxon>
        <taxon>Chitinophagaceae</taxon>
        <taxon>Filimonas</taxon>
    </lineage>
</organism>
<evidence type="ECO:0000256" key="4">
    <source>
        <dbReference type="ARBA" id="ARBA00022825"/>
    </source>
</evidence>
<dbReference type="PROSITE" id="PS00136">
    <property type="entry name" value="SUBTILASE_ASP"/>
    <property type="match status" value="1"/>
</dbReference>
<dbReference type="PANTHER" id="PTHR43806">
    <property type="entry name" value="PEPTIDASE S8"/>
    <property type="match status" value="1"/>
</dbReference>
<gene>
    <name evidence="9" type="ORF">SAMN05421788_112176</name>
</gene>
<keyword evidence="7" id="KW-0732">Signal</keyword>
<dbReference type="PROSITE" id="PS00138">
    <property type="entry name" value="SUBTILASE_SER"/>
    <property type="match status" value="1"/>
</dbReference>
<dbReference type="InterPro" id="IPR023828">
    <property type="entry name" value="Peptidase_S8_Ser-AS"/>
</dbReference>
<dbReference type="PRINTS" id="PR00723">
    <property type="entry name" value="SUBTILISIN"/>
</dbReference>
<feature type="active site" description="Charge relay system" evidence="5">
    <location>
        <position position="444"/>
    </location>
</feature>
<sequence>MKKWNVLLAICGTLTIAHAQMPNWQNLDLQKDSVFGISTERAYNELLKNKKGTKVIVAVIDSGVDTAHEDLKSVLWINAKEKAGNNKDDDRNHYADDINGWSFIGSDKGNVVYDNLELTRIIRKQQARFGSLNSVPEDTTGLGAYKQLRTEYDRQLLQAEQQLKGVTQFATVLDSLVAHIGKTPVTLADLKAYKATNGAEARIKGILEQQLERYPDVATFKEREIQGALDHFKELVDYQLNLSYDSRPVVGDDYNNVTQRYYGSSDVCGPDADHGTHVAGIIGGIRHNGLGIDGIDDQVQIMAVRAVPNGDERDKDIANAIRYAADNGAKVINMSFGKPYSPDKKEVDDAVKYALSKDILFIHAAGNDGENIDSINVFYPRREFLDGTVANAWIEVGASGMADDENLVASFSNYGKNTVDVFAPGVAIYSSVPGSKYAYHDGTSMAAPVVSGLAALIRSYYPNLTAVQVKDIILKSAVPVKHPVAIAAEGNEEPAMVSMLDLCRTGGVVNAYYALKMAAGM</sequence>
<keyword evidence="10" id="KW-1185">Reference proteome</keyword>
<dbReference type="PROSITE" id="PS51892">
    <property type="entry name" value="SUBTILASE"/>
    <property type="match status" value="1"/>
</dbReference>
<feature type="domain" description="Peptidase S8/S53" evidence="8">
    <location>
        <begin position="52"/>
        <end position="477"/>
    </location>
</feature>
<reference evidence="10" key="1">
    <citation type="submission" date="2017-01" db="EMBL/GenBank/DDBJ databases">
        <authorList>
            <person name="Varghese N."/>
            <person name="Submissions S."/>
        </authorList>
    </citation>
    <scope>NUCLEOTIDE SEQUENCE [LARGE SCALE GENOMIC DNA]</scope>
    <source>
        <strain evidence="10">DSM 21054</strain>
    </source>
</reference>
<dbReference type="InterPro" id="IPR015500">
    <property type="entry name" value="Peptidase_S8_subtilisin-rel"/>
</dbReference>
<dbReference type="KEGG" id="fln:FLA_4405"/>
<dbReference type="GO" id="GO:0004252">
    <property type="term" value="F:serine-type endopeptidase activity"/>
    <property type="evidence" value="ECO:0007669"/>
    <property type="project" value="UniProtKB-UniRule"/>
</dbReference>
<name>A0A173MLN0_9BACT</name>
<feature type="active site" description="Charge relay system" evidence="5">
    <location>
        <position position="61"/>
    </location>
</feature>
<evidence type="ECO:0000256" key="6">
    <source>
        <dbReference type="RuleBase" id="RU003355"/>
    </source>
</evidence>
<keyword evidence="4 5" id="KW-0720">Serine protease</keyword>
<keyword evidence="3 5" id="KW-0378">Hydrolase</keyword>
<protein>
    <submittedName>
        <fullName evidence="9">Subtilase family protein</fullName>
    </submittedName>
</protein>
<dbReference type="Proteomes" id="UP000186917">
    <property type="component" value="Unassembled WGS sequence"/>
</dbReference>
<dbReference type="InterPro" id="IPR050131">
    <property type="entry name" value="Peptidase_S8_subtilisin-like"/>
</dbReference>
<evidence type="ECO:0000313" key="10">
    <source>
        <dbReference type="Proteomes" id="UP000186917"/>
    </source>
</evidence>
<feature type="chain" id="PRO_5030023136" evidence="7">
    <location>
        <begin position="20"/>
        <end position="521"/>
    </location>
</feature>
<evidence type="ECO:0000256" key="1">
    <source>
        <dbReference type="ARBA" id="ARBA00011073"/>
    </source>
</evidence>
<evidence type="ECO:0000259" key="8">
    <source>
        <dbReference type="Pfam" id="PF00082"/>
    </source>
</evidence>
<dbReference type="GO" id="GO:0006508">
    <property type="term" value="P:proteolysis"/>
    <property type="evidence" value="ECO:0007669"/>
    <property type="project" value="UniProtKB-KW"/>
</dbReference>
<keyword evidence="2 5" id="KW-0645">Protease</keyword>
<evidence type="ECO:0000256" key="5">
    <source>
        <dbReference type="PROSITE-ProRule" id="PRU01240"/>
    </source>
</evidence>
<dbReference type="RefSeq" id="WP_231940302.1">
    <property type="nucleotide sequence ID" value="NZ_AP017422.1"/>
</dbReference>
<dbReference type="InterPro" id="IPR000209">
    <property type="entry name" value="Peptidase_S8/S53_dom"/>
</dbReference>
<dbReference type="InterPro" id="IPR022398">
    <property type="entry name" value="Peptidase_S8_His-AS"/>
</dbReference>
<dbReference type="Pfam" id="PF00082">
    <property type="entry name" value="Peptidase_S8"/>
    <property type="match status" value="1"/>
</dbReference>
<dbReference type="InterPro" id="IPR023827">
    <property type="entry name" value="Peptidase_S8_Asp-AS"/>
</dbReference>
<comment type="similarity">
    <text evidence="1 5 6">Belongs to the peptidase S8 family.</text>
</comment>
<feature type="active site" description="Charge relay system" evidence="5">
    <location>
        <position position="274"/>
    </location>
</feature>
<dbReference type="AlphaFoldDB" id="A0A173MLN0"/>
<dbReference type="InterPro" id="IPR036852">
    <property type="entry name" value="Peptidase_S8/S53_dom_sf"/>
</dbReference>